<evidence type="ECO:0000256" key="2">
    <source>
        <dbReference type="ARBA" id="ARBA00022448"/>
    </source>
</evidence>
<evidence type="ECO:0000259" key="8">
    <source>
        <dbReference type="Pfam" id="PF07715"/>
    </source>
</evidence>
<dbReference type="SUPFAM" id="SSF56935">
    <property type="entry name" value="Porins"/>
    <property type="match status" value="1"/>
</dbReference>
<evidence type="ECO:0000256" key="7">
    <source>
        <dbReference type="PROSITE-ProRule" id="PRU01360"/>
    </source>
</evidence>
<dbReference type="Pfam" id="PF13715">
    <property type="entry name" value="CarbopepD_reg_2"/>
    <property type="match status" value="1"/>
</dbReference>
<keyword evidence="4 7" id="KW-0812">Transmembrane</keyword>
<comment type="similarity">
    <text evidence="7">Belongs to the TonB-dependent receptor family.</text>
</comment>
<feature type="domain" description="TonB-dependent receptor plug" evidence="8">
    <location>
        <begin position="146"/>
        <end position="253"/>
    </location>
</feature>
<evidence type="ECO:0000313" key="10">
    <source>
        <dbReference type="Proteomes" id="UP000284660"/>
    </source>
</evidence>
<dbReference type="InterPro" id="IPR023996">
    <property type="entry name" value="TonB-dep_OMP_SusC/RagA"/>
</dbReference>
<dbReference type="InterPro" id="IPR039426">
    <property type="entry name" value="TonB-dep_rcpt-like"/>
</dbReference>
<accession>A0A3R6KL16</accession>
<comment type="subcellular location">
    <subcellularLocation>
        <location evidence="1 7">Cell outer membrane</location>
        <topology evidence="1 7">Multi-pass membrane protein</topology>
    </subcellularLocation>
</comment>
<dbReference type="FunFam" id="2.60.40.1120:FF:000003">
    <property type="entry name" value="Outer membrane protein Omp121"/>
    <property type="match status" value="1"/>
</dbReference>
<dbReference type="InterPro" id="IPR012910">
    <property type="entry name" value="Plug_dom"/>
</dbReference>
<sequence length="1049" mass="115078">MKNILFTTRKNNGVPMLKSTLPIILFSMFPGIAGIAATESATLDNPLVSTVTQQNKKVSGVVYDTNGDPAIGANVIVKGTTNGTITDMDGKYTLEVPANAILQISYIGYNTQEIPIGNKTTININLKEDTQALDEVVVVAYGTQKARSVTGSMSKLDASELSDMPVSQIGEKLQGKFSGVQINQANGEPNGGLVIRVRGAASINGGNEPLVVIDGFPTTSGLASISPDEIENITVLKDAASASLYGSRAANGVILVTTKSAKGVSAGKPHIDFSAYFGIDKVSNQGRPDLMNAQEFAQFKKEYYEDQALYEGYTGGVPECYQNPQAIGKGTDWFDILLQDAITQNYNLGLSAAGEKFKSAVNINYNAKEGIILNTYSNRFAARANNVYEASDRVSFGLNVSGSYTIGQLTDGLGGGRYIIGSAMLMDPQLKYKNDDGTYPIAYTQPGMFANPNYYLVLTQRQNPSKTFRGTVNAYTDIKIIDGLKYRLSANADLANNSRSNWIPSTANGAMFSAPPQPATGSYHTSNYVNWLLENTLTYNKTIANDHNLDILVGYTTQKNTQENARIDASDYPDDELPWFGAAITRTGNSDADKWGSWAMISYLGRLNYDYKEKYILSVAFRRDGCSRFGSNAKFANFPSVSVGWIASDEPFMEKYDKVSHLKLRGSYGLVGNYNIGNYTYLASVGSYNYVTDGSITAGRALSRIGNNELTWETTKQMDFGVDLGLFNDRVFLVYDYYRKWTDGLLYQIDIPYSSGFSNIQSNIGEFHFWGHEISLETKNMVGAFKWNTQINVSIDRNKAAKLGTNDTPIGGFNNQEDYNRTAVGKPLGMFYGYVYDGVFMTEAEYEAGPKHASSMVGTVRMKDLNGDNKIDMDDRTYIGNPNPDFTFGITNEFSWRNFDASLLLTGSVGNDIIDGTLEWTENIDGVFNVHKGVANRWRSVDNPGDGQVPRTRTGTTELFRYTNSRWVSNGSYLRVKNLTVGYTIPIKKNPYVKGLRIYASGQNLLTWTGYKGMNPEVSGKGASGLYQGVDNTAYPVARTFSLGVNVKF</sequence>
<comment type="caution">
    <text evidence="9">The sequence shown here is derived from an EMBL/GenBank/DDBJ whole genome shotgun (WGS) entry which is preliminary data.</text>
</comment>
<organism evidence="9 10">
    <name type="scientific">Parabacteroides distasonis</name>
    <dbReference type="NCBI Taxonomy" id="823"/>
    <lineage>
        <taxon>Bacteria</taxon>
        <taxon>Pseudomonadati</taxon>
        <taxon>Bacteroidota</taxon>
        <taxon>Bacteroidia</taxon>
        <taxon>Bacteroidales</taxon>
        <taxon>Tannerellaceae</taxon>
        <taxon>Parabacteroides</taxon>
    </lineage>
</organism>
<dbReference type="InterPro" id="IPR036942">
    <property type="entry name" value="Beta-barrel_TonB_sf"/>
</dbReference>
<dbReference type="Gene3D" id="2.60.40.1120">
    <property type="entry name" value="Carboxypeptidase-like, regulatory domain"/>
    <property type="match status" value="1"/>
</dbReference>
<evidence type="ECO:0000256" key="4">
    <source>
        <dbReference type="ARBA" id="ARBA00022692"/>
    </source>
</evidence>
<dbReference type="NCBIfam" id="TIGR04056">
    <property type="entry name" value="OMP_RagA_SusC"/>
    <property type="match status" value="1"/>
</dbReference>
<dbReference type="InterPro" id="IPR008969">
    <property type="entry name" value="CarboxyPept-like_regulatory"/>
</dbReference>
<dbReference type="Proteomes" id="UP000284660">
    <property type="component" value="Unassembled WGS sequence"/>
</dbReference>
<dbReference type="InterPro" id="IPR023997">
    <property type="entry name" value="TonB-dep_OMP_SusC/RagA_CS"/>
</dbReference>
<dbReference type="Gene3D" id="2.170.130.10">
    <property type="entry name" value="TonB-dependent receptor, plug domain"/>
    <property type="match status" value="1"/>
</dbReference>
<evidence type="ECO:0000256" key="6">
    <source>
        <dbReference type="ARBA" id="ARBA00023237"/>
    </source>
</evidence>
<keyword evidence="2 7" id="KW-0813">Transport</keyword>
<evidence type="ECO:0000313" key="9">
    <source>
        <dbReference type="EMBL" id="RHD74486.1"/>
    </source>
</evidence>
<dbReference type="PROSITE" id="PS52016">
    <property type="entry name" value="TONB_DEPENDENT_REC_3"/>
    <property type="match status" value="1"/>
</dbReference>
<keyword evidence="6 7" id="KW-0998">Cell outer membrane</keyword>
<keyword evidence="3 7" id="KW-1134">Transmembrane beta strand</keyword>
<dbReference type="SUPFAM" id="SSF49464">
    <property type="entry name" value="Carboxypeptidase regulatory domain-like"/>
    <property type="match status" value="1"/>
</dbReference>
<name>A0A3R6KL16_PARDI</name>
<gene>
    <name evidence="9" type="ORF">DW782_11520</name>
</gene>
<dbReference type="NCBIfam" id="TIGR04057">
    <property type="entry name" value="SusC_RagA_signa"/>
    <property type="match status" value="1"/>
</dbReference>
<dbReference type="EMBL" id="QSJN01000006">
    <property type="protein sequence ID" value="RHD74486.1"/>
    <property type="molecule type" value="Genomic_DNA"/>
</dbReference>
<keyword evidence="5 7" id="KW-0472">Membrane</keyword>
<keyword evidence="9" id="KW-0675">Receptor</keyword>
<dbReference type="InterPro" id="IPR037066">
    <property type="entry name" value="Plug_dom_sf"/>
</dbReference>
<dbReference type="AlphaFoldDB" id="A0A3R6KL16"/>
<reference evidence="9 10" key="1">
    <citation type="submission" date="2018-08" db="EMBL/GenBank/DDBJ databases">
        <title>A genome reference for cultivated species of the human gut microbiota.</title>
        <authorList>
            <person name="Zou Y."/>
            <person name="Xue W."/>
            <person name="Luo G."/>
        </authorList>
    </citation>
    <scope>NUCLEOTIDE SEQUENCE [LARGE SCALE GENOMIC DNA]</scope>
    <source>
        <strain evidence="9 10">AM30-4</strain>
    </source>
</reference>
<protein>
    <submittedName>
        <fullName evidence="9">TonB-dependent receptor</fullName>
    </submittedName>
</protein>
<evidence type="ECO:0000256" key="1">
    <source>
        <dbReference type="ARBA" id="ARBA00004571"/>
    </source>
</evidence>
<evidence type="ECO:0000256" key="5">
    <source>
        <dbReference type="ARBA" id="ARBA00023136"/>
    </source>
</evidence>
<dbReference type="Pfam" id="PF07715">
    <property type="entry name" value="Plug"/>
    <property type="match status" value="1"/>
</dbReference>
<dbReference type="GO" id="GO:0009279">
    <property type="term" value="C:cell outer membrane"/>
    <property type="evidence" value="ECO:0007669"/>
    <property type="project" value="UniProtKB-SubCell"/>
</dbReference>
<dbReference type="Gene3D" id="2.40.170.20">
    <property type="entry name" value="TonB-dependent receptor, beta-barrel domain"/>
    <property type="match status" value="1"/>
</dbReference>
<proteinExistence type="inferred from homology"/>
<evidence type="ECO:0000256" key="3">
    <source>
        <dbReference type="ARBA" id="ARBA00022452"/>
    </source>
</evidence>